<feature type="transmembrane region" description="Helical" evidence="1">
    <location>
        <begin position="6"/>
        <end position="26"/>
    </location>
</feature>
<evidence type="ECO:0000313" key="2">
    <source>
        <dbReference type="EMBL" id="TPG03988.1"/>
    </source>
</evidence>
<dbReference type="EMBL" id="RCZK01000038">
    <property type="protein sequence ID" value="TPG03988.1"/>
    <property type="molecule type" value="Genomic_DNA"/>
</dbReference>
<evidence type="ECO:0008006" key="4">
    <source>
        <dbReference type="Google" id="ProtNLM"/>
    </source>
</evidence>
<dbReference type="InterPro" id="IPR036909">
    <property type="entry name" value="Cyt_c-like_dom_sf"/>
</dbReference>
<evidence type="ECO:0000256" key="1">
    <source>
        <dbReference type="SAM" id="Phobius"/>
    </source>
</evidence>
<dbReference type="GO" id="GO:0020037">
    <property type="term" value="F:heme binding"/>
    <property type="evidence" value="ECO:0007669"/>
    <property type="project" value="InterPro"/>
</dbReference>
<dbReference type="AlphaFoldDB" id="A0A502BT26"/>
<keyword evidence="3" id="KW-1185">Reference proteome</keyword>
<keyword evidence="1" id="KW-0812">Transmembrane</keyword>
<comment type="caution">
    <text evidence="2">The sequence shown here is derived from an EMBL/GenBank/DDBJ whole genome shotgun (WGS) entry which is preliminary data.</text>
</comment>
<dbReference type="Gene3D" id="1.10.760.10">
    <property type="entry name" value="Cytochrome c-like domain"/>
    <property type="match status" value="1"/>
</dbReference>
<protein>
    <recommendedName>
        <fullName evidence="4">Cytochrome c</fullName>
    </recommendedName>
</protein>
<reference evidence="2 3" key="1">
    <citation type="journal article" date="2019" name="Environ. Microbiol.">
        <title>Species interactions and distinct microbial communities in high Arctic permafrost affected cryosols are associated with the CH4 and CO2 gas fluxes.</title>
        <authorList>
            <person name="Altshuler I."/>
            <person name="Hamel J."/>
            <person name="Turney S."/>
            <person name="Magnuson E."/>
            <person name="Levesque R."/>
            <person name="Greer C."/>
            <person name="Whyte L.G."/>
        </authorList>
    </citation>
    <scope>NUCLEOTIDE SEQUENCE [LARGE SCALE GENOMIC DNA]</scope>
    <source>
        <strain evidence="2 3">S5.1</strain>
    </source>
</reference>
<dbReference type="Proteomes" id="UP000318413">
    <property type="component" value="Unassembled WGS sequence"/>
</dbReference>
<dbReference type="OrthoDB" id="9789237at2"/>
<organism evidence="2 3">
    <name type="scientific">Sphingomonas oligophenolica</name>
    <dbReference type="NCBI Taxonomy" id="301154"/>
    <lineage>
        <taxon>Bacteria</taxon>
        <taxon>Pseudomonadati</taxon>
        <taxon>Pseudomonadota</taxon>
        <taxon>Alphaproteobacteria</taxon>
        <taxon>Sphingomonadales</taxon>
        <taxon>Sphingomonadaceae</taxon>
        <taxon>Sphingomonas</taxon>
    </lineage>
</organism>
<name>A0A502BT26_9SPHN</name>
<dbReference type="SUPFAM" id="SSF46626">
    <property type="entry name" value="Cytochrome c"/>
    <property type="match status" value="1"/>
</dbReference>
<evidence type="ECO:0000313" key="3">
    <source>
        <dbReference type="Proteomes" id="UP000318413"/>
    </source>
</evidence>
<keyword evidence="1" id="KW-1133">Transmembrane helix</keyword>
<gene>
    <name evidence="2" type="ORF">EAH84_15645</name>
</gene>
<proteinExistence type="predicted"/>
<dbReference type="GO" id="GO:0009055">
    <property type="term" value="F:electron transfer activity"/>
    <property type="evidence" value="ECO:0007669"/>
    <property type="project" value="InterPro"/>
</dbReference>
<accession>A0A502BT26</accession>
<keyword evidence="1" id="KW-0472">Membrane</keyword>
<sequence length="149" mass="15302">MKTPSFGTLIVIIFGAVIVALLAVGAPNSRPAPQQVATNSLPPEPTSVSGPGLTLASVNVELHDDTATYPDGPHADVINANCTACHSASMALYQPPLSADAWHKEVEKMRETFKAPVAEKDVPAIVAYLTAMSAKTAAAGTASKPDAAP</sequence>
<dbReference type="RefSeq" id="WP_140872905.1">
    <property type="nucleotide sequence ID" value="NZ_RCZK01000038.1"/>
</dbReference>